<accession>A0A9Q1GM07</accession>
<sequence length="220" mass="24725">MQDRYRWAAEHASVVKEAYWDKGKNRLKDMVCKVGKKKPTDMIPSLSLDVRRQLQHHKQTSTGFLKRSRQYRLNKVIGPKAGTCHIQRSGSASAIAKKTRIAGEIVTAAKLFSRTHTKGKDKIFADDRSKAVWEKYQSLKMAKEVPPSQEDGSLFLEAVGGTVYGLGNSAGLFYEKPVHHITSKMPSYTPSIVFQLQSELESTKTELNSTKNELNNSILQ</sequence>
<evidence type="ECO:0000313" key="2">
    <source>
        <dbReference type="EMBL" id="KAJ8422488.1"/>
    </source>
</evidence>
<dbReference type="InterPro" id="IPR004252">
    <property type="entry name" value="Probable_transposase_24"/>
</dbReference>
<feature type="coiled-coil region" evidence="1">
    <location>
        <begin position="193"/>
        <end position="220"/>
    </location>
</feature>
<evidence type="ECO:0000313" key="3">
    <source>
        <dbReference type="Proteomes" id="UP001153076"/>
    </source>
</evidence>
<evidence type="ECO:0000256" key="1">
    <source>
        <dbReference type="SAM" id="Coils"/>
    </source>
</evidence>
<dbReference type="Pfam" id="PF03004">
    <property type="entry name" value="Transposase_24"/>
    <property type="match status" value="1"/>
</dbReference>
<protein>
    <submittedName>
        <fullName evidence="2">Uncharacterized protein</fullName>
    </submittedName>
</protein>
<dbReference type="EMBL" id="JAKOGI010002242">
    <property type="protein sequence ID" value="KAJ8422488.1"/>
    <property type="molecule type" value="Genomic_DNA"/>
</dbReference>
<organism evidence="2 3">
    <name type="scientific">Carnegiea gigantea</name>
    <dbReference type="NCBI Taxonomy" id="171969"/>
    <lineage>
        <taxon>Eukaryota</taxon>
        <taxon>Viridiplantae</taxon>
        <taxon>Streptophyta</taxon>
        <taxon>Embryophyta</taxon>
        <taxon>Tracheophyta</taxon>
        <taxon>Spermatophyta</taxon>
        <taxon>Magnoliopsida</taxon>
        <taxon>eudicotyledons</taxon>
        <taxon>Gunneridae</taxon>
        <taxon>Pentapetalae</taxon>
        <taxon>Caryophyllales</taxon>
        <taxon>Cactineae</taxon>
        <taxon>Cactaceae</taxon>
        <taxon>Cactoideae</taxon>
        <taxon>Echinocereeae</taxon>
        <taxon>Carnegiea</taxon>
    </lineage>
</organism>
<proteinExistence type="predicted"/>
<name>A0A9Q1GM07_9CARY</name>
<comment type="caution">
    <text evidence="2">The sequence shown here is derived from an EMBL/GenBank/DDBJ whole genome shotgun (WGS) entry which is preliminary data.</text>
</comment>
<reference evidence="2" key="1">
    <citation type="submission" date="2022-04" db="EMBL/GenBank/DDBJ databases">
        <title>Carnegiea gigantea Genome sequencing and assembly v2.</title>
        <authorList>
            <person name="Copetti D."/>
            <person name="Sanderson M.J."/>
            <person name="Burquez A."/>
            <person name="Wojciechowski M.F."/>
        </authorList>
    </citation>
    <scope>NUCLEOTIDE SEQUENCE</scope>
    <source>
        <strain evidence="2">SGP5-SGP5p</strain>
        <tissue evidence="2">Aerial part</tissue>
    </source>
</reference>
<keyword evidence="1" id="KW-0175">Coiled coil</keyword>
<keyword evidence="3" id="KW-1185">Reference proteome</keyword>
<gene>
    <name evidence="2" type="ORF">Cgig2_016924</name>
</gene>
<dbReference type="Proteomes" id="UP001153076">
    <property type="component" value="Unassembled WGS sequence"/>
</dbReference>
<dbReference type="AlphaFoldDB" id="A0A9Q1GM07"/>